<dbReference type="GO" id="GO:0000976">
    <property type="term" value="F:transcription cis-regulatory region binding"/>
    <property type="evidence" value="ECO:0007669"/>
    <property type="project" value="TreeGrafter"/>
</dbReference>
<dbReference type="Pfam" id="PF12796">
    <property type="entry name" value="Ank_2"/>
    <property type="match status" value="1"/>
</dbReference>
<dbReference type="AlphaFoldDB" id="A0A345ZAH4"/>
<sequence>MKNTLLTIVTLLCMNINYAAETDFQKSIPQFFRNYAYFEHNFPENSHAQSEYKRILNTIEHQDLSQDNFYKFILNYNVENYTTDRDAKYQNCLCENNPPKNCFQVMTSTIEDAITQKNKRSLWLSPVEKAIEENNLKKLAWLIAINMPLNEMNNLKMLPIHHAVMNDDTTALAMLLSAQVNIDAVTQSGFTPLHVASYYNKIPAMKILINQGAYINATTREKNTPLHYAMKNNHLEATKLLLACNAHIKPNAHGKTQIDYAATDEMIEVFSDSKNV</sequence>
<evidence type="ECO:0000313" key="6">
    <source>
        <dbReference type="Proteomes" id="UP000254834"/>
    </source>
</evidence>
<dbReference type="RefSeq" id="WP_115585306.1">
    <property type="nucleotide sequence ID" value="NZ_CP025544.1"/>
</dbReference>
<keyword evidence="1" id="KW-0677">Repeat</keyword>
<dbReference type="KEGG" id="cdes:C0J27_00805"/>
<dbReference type="GO" id="GO:0045944">
    <property type="term" value="P:positive regulation of transcription by RNA polymerase II"/>
    <property type="evidence" value="ECO:0007669"/>
    <property type="project" value="TreeGrafter"/>
</dbReference>
<dbReference type="Proteomes" id="UP000254834">
    <property type="component" value="Chromosome"/>
</dbReference>
<keyword evidence="6" id="KW-1185">Reference proteome</keyword>
<evidence type="ECO:0000256" key="4">
    <source>
        <dbReference type="SAM" id="SignalP"/>
    </source>
</evidence>
<feature type="chain" id="PRO_5016609619" evidence="4">
    <location>
        <begin position="20"/>
        <end position="276"/>
    </location>
</feature>
<evidence type="ECO:0000256" key="3">
    <source>
        <dbReference type="PROSITE-ProRule" id="PRU00023"/>
    </source>
</evidence>
<dbReference type="SUPFAM" id="SSF48403">
    <property type="entry name" value="Ankyrin repeat"/>
    <property type="match status" value="1"/>
</dbReference>
<dbReference type="InterPro" id="IPR002110">
    <property type="entry name" value="Ankyrin_rpt"/>
</dbReference>
<accession>A0A345ZAH4</accession>
<keyword evidence="4" id="KW-0732">Signal</keyword>
<dbReference type="InterPro" id="IPR050663">
    <property type="entry name" value="Ankyrin-SOCS_Box"/>
</dbReference>
<dbReference type="PROSITE" id="PS50088">
    <property type="entry name" value="ANK_REPEAT"/>
    <property type="match status" value="2"/>
</dbReference>
<dbReference type="PROSITE" id="PS50297">
    <property type="entry name" value="ANK_REP_REGION"/>
    <property type="match status" value="2"/>
</dbReference>
<dbReference type="OrthoDB" id="5622506at2"/>
<dbReference type="EMBL" id="CP025544">
    <property type="protein sequence ID" value="AXK60291.1"/>
    <property type="molecule type" value="Genomic_DNA"/>
</dbReference>
<dbReference type="PANTHER" id="PTHR24193:SF121">
    <property type="entry name" value="ADA2A-CONTAINING COMPLEX COMPONENT 3, ISOFORM D"/>
    <property type="match status" value="1"/>
</dbReference>
<dbReference type="InterPro" id="IPR036770">
    <property type="entry name" value="Ankyrin_rpt-contain_sf"/>
</dbReference>
<feature type="repeat" description="ANK" evidence="3">
    <location>
        <begin position="188"/>
        <end position="220"/>
    </location>
</feature>
<gene>
    <name evidence="5" type="ORF">C0J27_00805</name>
</gene>
<organism evidence="5 6">
    <name type="scientific">Candidatus Chromulinivorax destructor</name>
    <dbReference type="NCBI Taxonomy" id="2066483"/>
    <lineage>
        <taxon>Bacteria</taxon>
        <taxon>Candidatus Babelota</taxon>
        <taxon>Candidatus Babeliae</taxon>
        <taxon>Candidatus Babeliales</taxon>
        <taxon>Candidatus Chromulinivoraceae</taxon>
        <taxon>Candidatus Chromulinivorax</taxon>
    </lineage>
</organism>
<name>A0A345ZAH4_9BACT</name>
<keyword evidence="2 3" id="KW-0040">ANK repeat</keyword>
<dbReference type="SMART" id="SM00248">
    <property type="entry name" value="ANK"/>
    <property type="match status" value="4"/>
</dbReference>
<feature type="signal peptide" evidence="4">
    <location>
        <begin position="1"/>
        <end position="19"/>
    </location>
</feature>
<protein>
    <submittedName>
        <fullName evidence="5">Uncharacterized protein</fullName>
    </submittedName>
</protein>
<dbReference type="PANTHER" id="PTHR24193">
    <property type="entry name" value="ANKYRIN REPEAT PROTEIN"/>
    <property type="match status" value="1"/>
</dbReference>
<dbReference type="Gene3D" id="1.25.40.20">
    <property type="entry name" value="Ankyrin repeat-containing domain"/>
    <property type="match status" value="1"/>
</dbReference>
<reference evidence="5 6" key="1">
    <citation type="submission" date="2017-12" db="EMBL/GenBank/DDBJ databases">
        <title>Chromulinavorax destructans is a abundant pathogen of dominant heterotrophic picoflagllates.</title>
        <authorList>
            <person name="Deeg C.M."/>
            <person name="Zimmer M."/>
            <person name="Suttle C.A."/>
        </authorList>
    </citation>
    <scope>NUCLEOTIDE SEQUENCE [LARGE SCALE GENOMIC DNA]</scope>
    <source>
        <strain evidence="5 6">SeV1</strain>
    </source>
</reference>
<evidence type="ECO:0000256" key="2">
    <source>
        <dbReference type="ARBA" id="ARBA00023043"/>
    </source>
</evidence>
<dbReference type="Pfam" id="PF00023">
    <property type="entry name" value="Ank"/>
    <property type="match status" value="1"/>
</dbReference>
<evidence type="ECO:0000313" key="5">
    <source>
        <dbReference type="EMBL" id="AXK60291.1"/>
    </source>
</evidence>
<evidence type="ECO:0000256" key="1">
    <source>
        <dbReference type="ARBA" id="ARBA00022737"/>
    </source>
</evidence>
<proteinExistence type="predicted"/>
<feature type="repeat" description="ANK" evidence="3">
    <location>
        <begin position="221"/>
        <end position="253"/>
    </location>
</feature>